<dbReference type="AlphaFoldDB" id="A0A3L7DUX3"/>
<dbReference type="EMBL" id="QRAN01000028">
    <property type="protein sequence ID" value="RLQ20390.1"/>
    <property type="molecule type" value="Genomic_DNA"/>
</dbReference>
<reference evidence="2 3" key="1">
    <citation type="submission" date="2018-07" db="EMBL/GenBank/DDBJ databases">
        <title>Halioglobus sp. genome submission.</title>
        <authorList>
            <person name="Ye M.-Q."/>
            <person name="Du Z.-J."/>
        </authorList>
    </citation>
    <scope>NUCLEOTIDE SEQUENCE [LARGE SCALE GENOMIC DNA]</scope>
    <source>
        <strain evidence="2 3">U0301</strain>
    </source>
</reference>
<accession>A0A3L7DUX3</accession>
<name>A0A3L7DUX3_9GAMM</name>
<feature type="domain" description="DUF7931" evidence="1">
    <location>
        <begin position="15"/>
        <end position="160"/>
    </location>
</feature>
<sequence length="162" mass="18332">MSDEEFIQGVAYPHPFDELAVTLARSAARYISILSPRLERAVFDREELSMALSTLARSSRQTEVRILVADTRGLTGRGHSLLALARRMPSLVQIRRISEHPDWKGQTIVIRDRDGVLYKPAGSGHDGFYEPASRASALQHLELFDELWRYSEQDPELRALSV</sequence>
<protein>
    <recommendedName>
        <fullName evidence="1">DUF7931 domain-containing protein</fullName>
    </recommendedName>
</protein>
<proteinExistence type="predicted"/>
<dbReference type="RefSeq" id="WP_117957203.1">
    <property type="nucleotide sequence ID" value="NZ_QRAN01000028.1"/>
</dbReference>
<dbReference type="Proteomes" id="UP000265509">
    <property type="component" value="Unassembled WGS sequence"/>
</dbReference>
<evidence type="ECO:0000259" key="1">
    <source>
        <dbReference type="Pfam" id="PF25559"/>
    </source>
</evidence>
<dbReference type="OrthoDB" id="9796171at2"/>
<dbReference type="Pfam" id="PF25559">
    <property type="entry name" value="DUF7931"/>
    <property type="match status" value="1"/>
</dbReference>
<organism evidence="2 3">
    <name type="scientific">Seongchinamella sediminis</name>
    <dbReference type="NCBI Taxonomy" id="2283635"/>
    <lineage>
        <taxon>Bacteria</taxon>
        <taxon>Pseudomonadati</taxon>
        <taxon>Pseudomonadota</taxon>
        <taxon>Gammaproteobacteria</taxon>
        <taxon>Cellvibrionales</taxon>
        <taxon>Halieaceae</taxon>
        <taxon>Seongchinamella</taxon>
    </lineage>
</organism>
<dbReference type="InterPro" id="IPR057691">
    <property type="entry name" value="DUF7931"/>
</dbReference>
<comment type="caution">
    <text evidence="2">The sequence shown here is derived from an EMBL/GenBank/DDBJ whole genome shotgun (WGS) entry which is preliminary data.</text>
</comment>
<evidence type="ECO:0000313" key="3">
    <source>
        <dbReference type="Proteomes" id="UP000265509"/>
    </source>
</evidence>
<keyword evidence="3" id="KW-1185">Reference proteome</keyword>
<gene>
    <name evidence="2" type="ORF">DWB85_17730</name>
</gene>
<evidence type="ECO:0000313" key="2">
    <source>
        <dbReference type="EMBL" id="RLQ20390.1"/>
    </source>
</evidence>